<evidence type="ECO:0000256" key="2">
    <source>
        <dbReference type="ARBA" id="ARBA00001947"/>
    </source>
</evidence>
<comment type="cofactor">
    <cofactor evidence="2">
        <name>Zn(2+)</name>
        <dbReference type="ChEBI" id="CHEBI:29105"/>
    </cofactor>
</comment>
<dbReference type="GO" id="GO:0031123">
    <property type="term" value="P:RNA 3'-end processing"/>
    <property type="evidence" value="ECO:0007669"/>
    <property type="project" value="UniProtKB-ARBA"/>
</dbReference>
<dbReference type="HAMAP" id="MF_01374">
    <property type="entry name" value="Glyoxalase_2"/>
    <property type="match status" value="1"/>
</dbReference>
<accession>A0ABD1EQG6</accession>
<dbReference type="AlphaFoldDB" id="A0ABD1EQG6"/>
<dbReference type="EC" id="3.1.2.6" evidence="5"/>
<evidence type="ECO:0000313" key="11">
    <source>
        <dbReference type="EMBL" id="KAL1497730.1"/>
    </source>
</evidence>
<evidence type="ECO:0000256" key="6">
    <source>
        <dbReference type="ARBA" id="ARBA00022723"/>
    </source>
</evidence>
<dbReference type="InterPro" id="IPR017782">
    <property type="entry name" value="Hydroxyacylglutathione_Hdrlase"/>
</dbReference>
<comment type="catalytic activity">
    <reaction evidence="1">
        <text>an S-(2-hydroxyacyl)glutathione + H2O = a 2-hydroxy carboxylate + glutathione + H(+)</text>
        <dbReference type="Rhea" id="RHEA:21864"/>
        <dbReference type="ChEBI" id="CHEBI:15377"/>
        <dbReference type="ChEBI" id="CHEBI:15378"/>
        <dbReference type="ChEBI" id="CHEBI:57925"/>
        <dbReference type="ChEBI" id="CHEBI:58896"/>
        <dbReference type="ChEBI" id="CHEBI:71261"/>
        <dbReference type="EC" id="3.1.2.6"/>
    </reaction>
</comment>
<protein>
    <recommendedName>
        <fullName evidence="5">hydroxyacylglutathione hydrolase</fullName>
        <ecNumber evidence="5">3.1.2.6</ecNumber>
    </recommendedName>
    <alternativeName>
        <fullName evidence="9">Glyoxalase II</fullName>
    </alternativeName>
</protein>
<dbReference type="Pfam" id="PF16123">
    <property type="entry name" value="HAGH_C"/>
    <property type="match status" value="1"/>
</dbReference>
<gene>
    <name evidence="11" type="ORF">ABEB36_008638</name>
</gene>
<keyword evidence="6" id="KW-0479">Metal-binding</keyword>
<dbReference type="InterPro" id="IPR035680">
    <property type="entry name" value="Clx_II_MBL"/>
</dbReference>
<dbReference type="GO" id="GO:0004416">
    <property type="term" value="F:hydroxyacylglutathione hydrolase activity"/>
    <property type="evidence" value="ECO:0007669"/>
    <property type="project" value="UniProtKB-EC"/>
</dbReference>
<dbReference type="FunFam" id="3.60.15.10:FF:000019">
    <property type="entry name" value="Hydroxyacylglutathione hydrolase, mitochondrial"/>
    <property type="match status" value="1"/>
</dbReference>
<dbReference type="PANTHER" id="PTHR11935">
    <property type="entry name" value="BETA LACTAMASE DOMAIN"/>
    <property type="match status" value="1"/>
</dbReference>
<evidence type="ECO:0000259" key="10">
    <source>
        <dbReference type="SMART" id="SM00849"/>
    </source>
</evidence>
<sequence>MFSLLSRLLPDRVVQGLTAAYCKMTALKTVGLRGTHSSQITVSLPTMKVSVLPALSDNYMYLITDEATKEAAIVDPVNPDLVLETVQSEGVNLTKVLTTHHHWDHAGGNEELVKKSNAPLKVYGGDKRIGALTDEVQDGDTFKIGDIEVHCLYTPCHTTGHICYYLKDSKSQAVFTGDTLFVAGCGRFFEGTAQQMYTALVQKLSTLPDNTLVFCGHEYTQQNLKFARHVESGNRDILKAIADADEKREKGLPTVPSTIGQEKKINPFMRVMMGTVQRHACCDTAVSTMQAIRKEKDAFKA</sequence>
<comment type="caution">
    <text evidence="11">The sequence shown here is derived from an EMBL/GenBank/DDBJ whole genome shotgun (WGS) entry which is preliminary data.</text>
</comment>
<dbReference type="SUPFAM" id="SSF56281">
    <property type="entry name" value="Metallo-hydrolase/oxidoreductase"/>
    <property type="match status" value="1"/>
</dbReference>
<organism evidence="11 12">
    <name type="scientific">Hypothenemus hampei</name>
    <name type="common">Coffee berry borer</name>
    <dbReference type="NCBI Taxonomy" id="57062"/>
    <lineage>
        <taxon>Eukaryota</taxon>
        <taxon>Metazoa</taxon>
        <taxon>Ecdysozoa</taxon>
        <taxon>Arthropoda</taxon>
        <taxon>Hexapoda</taxon>
        <taxon>Insecta</taxon>
        <taxon>Pterygota</taxon>
        <taxon>Neoptera</taxon>
        <taxon>Endopterygota</taxon>
        <taxon>Coleoptera</taxon>
        <taxon>Polyphaga</taxon>
        <taxon>Cucujiformia</taxon>
        <taxon>Curculionidae</taxon>
        <taxon>Scolytinae</taxon>
        <taxon>Hypothenemus</taxon>
    </lineage>
</organism>
<dbReference type="GO" id="GO:0046872">
    <property type="term" value="F:metal ion binding"/>
    <property type="evidence" value="ECO:0007669"/>
    <property type="project" value="UniProtKB-KW"/>
</dbReference>
<dbReference type="CDD" id="cd07723">
    <property type="entry name" value="hydroxyacylglutathione_hydrolase_MBL-fold"/>
    <property type="match status" value="1"/>
</dbReference>
<dbReference type="Pfam" id="PF00753">
    <property type="entry name" value="Lactamase_B"/>
    <property type="match status" value="1"/>
</dbReference>
<evidence type="ECO:0000256" key="9">
    <source>
        <dbReference type="ARBA" id="ARBA00031044"/>
    </source>
</evidence>
<comment type="similarity">
    <text evidence="4">Belongs to the metallo-beta-lactamase superfamily. Glyoxalase II family.</text>
</comment>
<dbReference type="NCBIfam" id="TIGR03413">
    <property type="entry name" value="GSH_gloB"/>
    <property type="match status" value="1"/>
</dbReference>
<keyword evidence="12" id="KW-1185">Reference proteome</keyword>
<proteinExistence type="inferred from homology"/>
<dbReference type="Proteomes" id="UP001566132">
    <property type="component" value="Unassembled WGS sequence"/>
</dbReference>
<dbReference type="SMART" id="SM00849">
    <property type="entry name" value="Lactamase_B"/>
    <property type="match status" value="1"/>
</dbReference>
<dbReference type="PIRSF" id="PIRSF005457">
    <property type="entry name" value="Glx"/>
    <property type="match status" value="1"/>
</dbReference>
<evidence type="ECO:0000256" key="1">
    <source>
        <dbReference type="ARBA" id="ARBA00001623"/>
    </source>
</evidence>
<evidence type="ECO:0000256" key="4">
    <source>
        <dbReference type="ARBA" id="ARBA00006759"/>
    </source>
</evidence>
<evidence type="ECO:0000256" key="8">
    <source>
        <dbReference type="ARBA" id="ARBA00022833"/>
    </source>
</evidence>
<dbReference type="InterPro" id="IPR032282">
    <property type="entry name" value="HAGH_C"/>
</dbReference>
<comment type="pathway">
    <text evidence="3">Secondary metabolite metabolism; methylglyoxal degradation; (R)-lactate from methylglyoxal: step 2/2.</text>
</comment>
<evidence type="ECO:0000256" key="7">
    <source>
        <dbReference type="ARBA" id="ARBA00022801"/>
    </source>
</evidence>
<evidence type="ECO:0000256" key="3">
    <source>
        <dbReference type="ARBA" id="ARBA00004963"/>
    </source>
</evidence>
<reference evidence="11 12" key="1">
    <citation type="submission" date="2024-05" db="EMBL/GenBank/DDBJ databases">
        <title>Genetic variation in Jamaican populations of the coffee berry borer (Hypothenemus hampei).</title>
        <authorList>
            <person name="Errbii M."/>
            <person name="Myrie A."/>
        </authorList>
    </citation>
    <scope>NUCLEOTIDE SEQUENCE [LARGE SCALE GENOMIC DNA]</scope>
    <source>
        <strain evidence="11">JA-Hopewell-2020-01-JO</strain>
        <tissue evidence="11">Whole body</tissue>
    </source>
</reference>
<dbReference type="PANTHER" id="PTHR11935:SF94">
    <property type="entry name" value="TENZING NORGAY, ISOFORM C"/>
    <property type="match status" value="1"/>
</dbReference>
<keyword evidence="8" id="KW-0862">Zinc</keyword>
<keyword evidence="7" id="KW-0378">Hydrolase</keyword>
<name>A0ABD1EQG6_HYPHA</name>
<feature type="domain" description="Metallo-beta-lactamase" evidence="10">
    <location>
        <begin position="57"/>
        <end position="217"/>
    </location>
</feature>
<dbReference type="InterPro" id="IPR036866">
    <property type="entry name" value="RibonucZ/Hydroxyglut_hydro"/>
</dbReference>
<evidence type="ECO:0000313" key="12">
    <source>
        <dbReference type="Proteomes" id="UP001566132"/>
    </source>
</evidence>
<dbReference type="Gene3D" id="3.60.15.10">
    <property type="entry name" value="Ribonuclease Z/Hydroxyacylglutathione hydrolase-like"/>
    <property type="match status" value="1"/>
</dbReference>
<evidence type="ECO:0000256" key="5">
    <source>
        <dbReference type="ARBA" id="ARBA00011917"/>
    </source>
</evidence>
<dbReference type="InterPro" id="IPR001279">
    <property type="entry name" value="Metallo-B-lactamas"/>
</dbReference>
<dbReference type="EMBL" id="JBDJPC010000006">
    <property type="protein sequence ID" value="KAL1497730.1"/>
    <property type="molecule type" value="Genomic_DNA"/>
</dbReference>